<organism evidence="2 3">
    <name type="scientific">Caenorhabditis japonica</name>
    <dbReference type="NCBI Taxonomy" id="281687"/>
    <lineage>
        <taxon>Eukaryota</taxon>
        <taxon>Metazoa</taxon>
        <taxon>Ecdysozoa</taxon>
        <taxon>Nematoda</taxon>
        <taxon>Chromadorea</taxon>
        <taxon>Rhabditida</taxon>
        <taxon>Rhabditina</taxon>
        <taxon>Rhabditomorpha</taxon>
        <taxon>Rhabditoidea</taxon>
        <taxon>Rhabditidae</taxon>
        <taxon>Peloderinae</taxon>
        <taxon>Caenorhabditis</taxon>
    </lineage>
</organism>
<keyword evidence="1" id="KW-1133">Transmembrane helix</keyword>
<name>A0A8R1IK65_CAEJA</name>
<reference evidence="2" key="2">
    <citation type="submission" date="2022-06" db="UniProtKB">
        <authorList>
            <consortium name="EnsemblMetazoa"/>
        </authorList>
    </citation>
    <scope>IDENTIFICATION</scope>
    <source>
        <strain evidence="2">DF5081</strain>
    </source>
</reference>
<keyword evidence="1" id="KW-0812">Transmembrane</keyword>
<dbReference type="EnsemblMetazoa" id="CJA38039.1">
    <property type="protein sequence ID" value="CJA38039.1"/>
    <property type="gene ID" value="WBGene00213886"/>
</dbReference>
<accession>A0A8R1IK65</accession>
<keyword evidence="1" id="KW-0472">Membrane</keyword>
<evidence type="ECO:0000313" key="3">
    <source>
        <dbReference type="Proteomes" id="UP000005237"/>
    </source>
</evidence>
<reference evidence="3" key="1">
    <citation type="submission" date="2010-08" db="EMBL/GenBank/DDBJ databases">
        <authorList>
            <consortium name="Caenorhabditis japonica Sequencing Consortium"/>
            <person name="Wilson R.K."/>
        </authorList>
    </citation>
    <scope>NUCLEOTIDE SEQUENCE [LARGE SCALE GENOMIC DNA]</scope>
    <source>
        <strain evidence="3">DF5081</strain>
    </source>
</reference>
<dbReference type="AlphaFoldDB" id="A0A8R1IK65"/>
<evidence type="ECO:0000256" key="1">
    <source>
        <dbReference type="SAM" id="Phobius"/>
    </source>
</evidence>
<protein>
    <submittedName>
        <fullName evidence="2">Uncharacterized protein</fullName>
    </submittedName>
</protein>
<feature type="transmembrane region" description="Helical" evidence="1">
    <location>
        <begin position="12"/>
        <end position="30"/>
    </location>
</feature>
<sequence>MTHNSLLDYDSHRIYLSVLASFFFLIHSCSSCSANKMQIRSANTLKCCVACRVRGSCPRTIRKVHVKTKGDL</sequence>
<evidence type="ECO:0000313" key="2">
    <source>
        <dbReference type="EnsemblMetazoa" id="CJA38039.1"/>
    </source>
</evidence>
<keyword evidence="3" id="KW-1185">Reference proteome</keyword>
<proteinExistence type="predicted"/>
<dbReference type="Proteomes" id="UP000005237">
    <property type="component" value="Unassembled WGS sequence"/>
</dbReference>